<name>A0A0G2ADX1_9BACT</name>
<proteinExistence type="predicted"/>
<gene>
    <name evidence="2" type="ORF">UY72_C0007G0016</name>
</gene>
<evidence type="ECO:0000313" key="3">
    <source>
        <dbReference type="Proteomes" id="UP000034846"/>
    </source>
</evidence>
<sequence>MLSSWLPAAGEVQAKRARAKRQVRFAREEHGDADAGTNGRATAERHGSVLVAVVLCLDVLEAHARVRLGLFNCGLVHLVGLVAEDAAGDCARARRREGDDRRDRPRLLLGHLHLLRLGGDRLRVRREDDAPAVREGAGRVAVRHDRRGLVDLERLLREERAQVGDRQITIRRRVEHVREREQKPRGGVLVGACGADRETALVRPVVCRDALGEHAGRECDDRRHVGGIVEERHRLAARLKHRLLEARDVEERPLEGNRRVGPSSPNSAPNPGAATNSIPVFHTPLFGAKSIGRSPSISACVGLVIRMTRSPMWRLTSAACSASASRAKPGRMISSYFAFGTRGSESQSRMTASVALSAGLLSSA</sequence>
<evidence type="ECO:0000256" key="1">
    <source>
        <dbReference type="SAM" id="MobiDB-lite"/>
    </source>
</evidence>
<dbReference type="EMBL" id="LCRD01000007">
    <property type="protein sequence ID" value="KKW30619.1"/>
    <property type="molecule type" value="Genomic_DNA"/>
</dbReference>
<feature type="region of interest" description="Disordered" evidence="1">
    <location>
        <begin position="253"/>
        <end position="276"/>
    </location>
</feature>
<organism evidence="2 3">
    <name type="scientific">Candidatus Uhrbacteria bacterium GW2011_GWD2_52_7</name>
    <dbReference type="NCBI Taxonomy" id="1618989"/>
    <lineage>
        <taxon>Bacteria</taxon>
        <taxon>Candidatus Uhriibacteriota</taxon>
    </lineage>
</organism>
<feature type="compositionally biased region" description="Low complexity" evidence="1">
    <location>
        <begin position="261"/>
        <end position="276"/>
    </location>
</feature>
<comment type="caution">
    <text evidence="2">The sequence shown here is derived from an EMBL/GenBank/DDBJ whole genome shotgun (WGS) entry which is preliminary data.</text>
</comment>
<dbReference type="AlphaFoldDB" id="A0A0G2ADX1"/>
<evidence type="ECO:0000313" key="2">
    <source>
        <dbReference type="EMBL" id="KKW30619.1"/>
    </source>
</evidence>
<reference evidence="2 3" key="1">
    <citation type="journal article" date="2015" name="Nature">
        <title>rRNA introns, odd ribosomes, and small enigmatic genomes across a large radiation of phyla.</title>
        <authorList>
            <person name="Brown C.T."/>
            <person name="Hug L.A."/>
            <person name="Thomas B.C."/>
            <person name="Sharon I."/>
            <person name="Castelle C.J."/>
            <person name="Singh A."/>
            <person name="Wilkins M.J."/>
            <person name="Williams K.H."/>
            <person name="Banfield J.F."/>
        </authorList>
    </citation>
    <scope>NUCLEOTIDE SEQUENCE [LARGE SCALE GENOMIC DNA]</scope>
</reference>
<accession>A0A0G2ADX1</accession>
<protein>
    <submittedName>
        <fullName evidence="2">Uncharacterized protein</fullName>
    </submittedName>
</protein>
<dbReference type="Proteomes" id="UP000034846">
    <property type="component" value="Unassembled WGS sequence"/>
</dbReference>